<accession>A0A386ZFU2</accession>
<dbReference type="Proteomes" id="UP000267164">
    <property type="component" value="Chromosome"/>
</dbReference>
<sequence length="280" mass="31841">MIEVPRHDIDARSIREVDAGSVAPVVSLARLPARPDGPNFSRSMDGTLLARMLVTDPAAQRPRTWCFAHATEQTVTRRFRAPGIEYGFDRHGKVSGWRAAFWWALIARDVDAMGELVDYPVDRLREFGNGAFDDYHYEWAALLQQAWRYGPKTVYAATRALPVTSRLGAQQVTEFLHRPALDLFLRLADGDSEGFDWQLTQSLRLHRTFFDTPTWCHDPEAVFSLPLLALCCWARDLGYRTPLRSPYLPATFIDRPDWPHSPELADELSRVESARTRATG</sequence>
<keyword evidence="2" id="KW-1185">Reference proteome</keyword>
<evidence type="ECO:0000313" key="2">
    <source>
        <dbReference type="Proteomes" id="UP000267164"/>
    </source>
</evidence>
<organism evidence="1 2">
    <name type="scientific">Nocardia yunnanensis</name>
    <dbReference type="NCBI Taxonomy" id="2382165"/>
    <lineage>
        <taxon>Bacteria</taxon>
        <taxon>Bacillati</taxon>
        <taxon>Actinomycetota</taxon>
        <taxon>Actinomycetes</taxon>
        <taxon>Mycobacteriales</taxon>
        <taxon>Nocardiaceae</taxon>
        <taxon>Nocardia</taxon>
    </lineage>
</organism>
<dbReference type="Pfam" id="PF15575">
    <property type="entry name" value="Imm49"/>
    <property type="match status" value="1"/>
</dbReference>
<gene>
    <name evidence="1" type="ORF">D7D52_23750</name>
</gene>
<dbReference type="RefSeq" id="WP_120739763.1">
    <property type="nucleotide sequence ID" value="NZ_CP032568.1"/>
</dbReference>
<dbReference type="KEGG" id="nyu:D7D52_23750"/>
<reference evidence="1 2" key="1">
    <citation type="submission" date="2018-09" db="EMBL/GenBank/DDBJ databases">
        <title>Nocardia yunnanensis sp. nov., an actinomycete isolated from a soil sample.</title>
        <authorList>
            <person name="Zhang J."/>
        </authorList>
    </citation>
    <scope>NUCLEOTIDE SEQUENCE [LARGE SCALE GENOMIC DNA]</scope>
    <source>
        <strain evidence="1 2">CFHS0054</strain>
    </source>
</reference>
<proteinExistence type="predicted"/>
<dbReference type="InterPro" id="IPR029074">
    <property type="entry name" value="Imm49"/>
</dbReference>
<evidence type="ECO:0000313" key="1">
    <source>
        <dbReference type="EMBL" id="AYF76340.1"/>
    </source>
</evidence>
<protein>
    <submittedName>
        <fullName evidence="1">Uncharacterized protein</fullName>
    </submittedName>
</protein>
<dbReference type="AlphaFoldDB" id="A0A386ZFU2"/>
<name>A0A386ZFU2_9NOCA</name>
<dbReference type="EMBL" id="CP032568">
    <property type="protein sequence ID" value="AYF76340.1"/>
    <property type="molecule type" value="Genomic_DNA"/>
</dbReference>
<dbReference type="OrthoDB" id="3476420at2"/>